<dbReference type="Gene3D" id="3.40.50.1820">
    <property type="entry name" value="alpha/beta hydrolase"/>
    <property type="match status" value="1"/>
</dbReference>
<keyword evidence="4" id="KW-0378">Hydrolase</keyword>
<keyword evidence="3" id="KW-0645">Protease</keyword>
<dbReference type="EMBL" id="JADCUA010000001">
    <property type="protein sequence ID" value="KAH9843569.1"/>
    <property type="molecule type" value="Genomic_DNA"/>
</dbReference>
<evidence type="ECO:0000256" key="4">
    <source>
        <dbReference type="ARBA" id="ARBA00022801"/>
    </source>
</evidence>
<organism evidence="8 9">
    <name type="scientific">Rhodofomes roseus</name>
    <dbReference type="NCBI Taxonomy" id="34475"/>
    <lineage>
        <taxon>Eukaryota</taxon>
        <taxon>Fungi</taxon>
        <taxon>Dikarya</taxon>
        <taxon>Basidiomycota</taxon>
        <taxon>Agaricomycotina</taxon>
        <taxon>Agaricomycetes</taxon>
        <taxon>Polyporales</taxon>
        <taxon>Rhodofomes</taxon>
    </lineage>
</organism>
<evidence type="ECO:0000256" key="7">
    <source>
        <dbReference type="SAM" id="SignalP"/>
    </source>
</evidence>
<dbReference type="InterPro" id="IPR033124">
    <property type="entry name" value="Ser_caboxypep_his_AS"/>
</dbReference>
<dbReference type="InterPro" id="IPR001563">
    <property type="entry name" value="Peptidase_S10"/>
</dbReference>
<proteinExistence type="inferred from homology"/>
<dbReference type="PROSITE" id="PS00560">
    <property type="entry name" value="CARBOXYPEPT_SER_HIS"/>
    <property type="match status" value="1"/>
</dbReference>
<name>A0ABQ8KW84_9APHY</name>
<evidence type="ECO:0000313" key="9">
    <source>
        <dbReference type="Proteomes" id="UP000814176"/>
    </source>
</evidence>
<dbReference type="Pfam" id="PF00450">
    <property type="entry name" value="Peptidase_S10"/>
    <property type="match status" value="1"/>
</dbReference>
<evidence type="ECO:0000313" key="8">
    <source>
        <dbReference type="EMBL" id="KAH9843569.1"/>
    </source>
</evidence>
<keyword evidence="5" id="KW-0325">Glycoprotein</keyword>
<feature type="region of interest" description="Disordered" evidence="6">
    <location>
        <begin position="33"/>
        <end position="58"/>
    </location>
</feature>
<evidence type="ECO:0000256" key="2">
    <source>
        <dbReference type="ARBA" id="ARBA00022645"/>
    </source>
</evidence>
<feature type="compositionally biased region" description="Basic and acidic residues" evidence="6">
    <location>
        <begin position="36"/>
        <end position="50"/>
    </location>
</feature>
<comment type="similarity">
    <text evidence="1">Belongs to the peptidase S10 family.</text>
</comment>
<evidence type="ECO:0000256" key="6">
    <source>
        <dbReference type="SAM" id="MobiDB-lite"/>
    </source>
</evidence>
<keyword evidence="2" id="KW-0121">Carboxypeptidase</keyword>
<dbReference type="InterPro" id="IPR029058">
    <property type="entry name" value="AB_hydrolase_fold"/>
</dbReference>
<reference evidence="8 9" key="1">
    <citation type="journal article" date="2021" name="Environ. Microbiol.">
        <title>Gene family expansions and transcriptome signatures uncover fungal adaptations to wood decay.</title>
        <authorList>
            <person name="Hage H."/>
            <person name="Miyauchi S."/>
            <person name="Viragh M."/>
            <person name="Drula E."/>
            <person name="Min B."/>
            <person name="Chaduli D."/>
            <person name="Navarro D."/>
            <person name="Favel A."/>
            <person name="Norest M."/>
            <person name="Lesage-Meessen L."/>
            <person name="Balint B."/>
            <person name="Merenyi Z."/>
            <person name="de Eugenio L."/>
            <person name="Morin E."/>
            <person name="Martinez A.T."/>
            <person name="Baldrian P."/>
            <person name="Stursova M."/>
            <person name="Martinez M.J."/>
            <person name="Novotny C."/>
            <person name="Magnuson J.K."/>
            <person name="Spatafora J.W."/>
            <person name="Maurice S."/>
            <person name="Pangilinan J."/>
            <person name="Andreopoulos W."/>
            <person name="LaButti K."/>
            <person name="Hundley H."/>
            <person name="Na H."/>
            <person name="Kuo A."/>
            <person name="Barry K."/>
            <person name="Lipzen A."/>
            <person name="Henrissat B."/>
            <person name="Riley R."/>
            <person name="Ahrendt S."/>
            <person name="Nagy L.G."/>
            <person name="Grigoriev I.V."/>
            <person name="Martin F."/>
            <person name="Rosso M.N."/>
        </authorList>
    </citation>
    <scope>NUCLEOTIDE SEQUENCE [LARGE SCALE GENOMIC DNA]</scope>
    <source>
        <strain evidence="8 9">CIRM-BRFM 1785</strain>
    </source>
</reference>
<feature type="signal peptide" evidence="7">
    <location>
        <begin position="1"/>
        <end position="23"/>
    </location>
</feature>
<dbReference type="Proteomes" id="UP000814176">
    <property type="component" value="Unassembled WGS sequence"/>
</dbReference>
<evidence type="ECO:0000256" key="3">
    <source>
        <dbReference type="ARBA" id="ARBA00022670"/>
    </source>
</evidence>
<keyword evidence="7" id="KW-0732">Signal</keyword>
<feature type="chain" id="PRO_5047047395" evidence="7">
    <location>
        <begin position="24"/>
        <end position="518"/>
    </location>
</feature>
<dbReference type="GeneID" id="71999432"/>
<keyword evidence="9" id="KW-1185">Reference proteome</keyword>
<dbReference type="PANTHER" id="PTHR11802:SF479">
    <property type="entry name" value="CARBOXYPEPTIDASE"/>
    <property type="match status" value="1"/>
</dbReference>
<dbReference type="PRINTS" id="PR00724">
    <property type="entry name" value="CRBOXYPTASEC"/>
</dbReference>
<comment type="caution">
    <text evidence="8">The sequence shown here is derived from an EMBL/GenBank/DDBJ whole genome shotgun (WGS) entry which is preliminary data.</text>
</comment>
<sequence length="518" mass="57361">MLLPSLLKAAIVLAAFCRVGVDASSRMKNMHHRLREHQDQTMKDWTRQPRSDATGGPGTVQNITFSNPQASEFYVDGSSLPEIPWNIGPSWAGLLPISNNTNETRELFFWYFPAGPQGSLDDLILWINGGPGCSSMQGLLQEVGPISWDIGQAIPHPNEHSWTNLSSILFIDQPVGTGYSQGTPNIEDENQLAEQLVGFLQQFLNVFTELKGKNFYTTGESYAGMYVSYITNYIYENPDALELNMTGFWISDPVISWDVVQADIPAMDFVHKYHNVFAFNQSYMNELDTKAAACHYTGYMEQYVTYPPIGLLPLPGGSIYPVEGCDMWETIFSAALKINPAFNIYRIFDTWPVPFDILGFPGSFFETQTTPYFARDDVKAAIHAPMDVNWTVCSTEAVFAGSGDTSLPSAMTVLPNIIEKSERSVIVHGLADYILMADGTRIAIQNMTWNGLQGFQTPIANDSFIVDGVGALGNAHCERGLAYVEVALSGHMVPEFSPVASYQIMEYLMGFRANISAV</sequence>
<protein>
    <submittedName>
        <fullName evidence="8">Alpha/beta-hydrolase</fullName>
    </submittedName>
</protein>
<evidence type="ECO:0000256" key="1">
    <source>
        <dbReference type="ARBA" id="ARBA00009431"/>
    </source>
</evidence>
<accession>A0ABQ8KW84</accession>
<dbReference type="PANTHER" id="PTHR11802">
    <property type="entry name" value="SERINE PROTEASE FAMILY S10 SERINE CARBOXYPEPTIDASE"/>
    <property type="match status" value="1"/>
</dbReference>
<gene>
    <name evidence="8" type="ORF">C8Q71DRAFT_4631</name>
</gene>
<dbReference type="RefSeq" id="XP_047784379.1">
    <property type="nucleotide sequence ID" value="XM_047918700.1"/>
</dbReference>
<evidence type="ECO:0000256" key="5">
    <source>
        <dbReference type="ARBA" id="ARBA00023180"/>
    </source>
</evidence>
<dbReference type="SUPFAM" id="SSF53474">
    <property type="entry name" value="alpha/beta-Hydrolases"/>
    <property type="match status" value="1"/>
</dbReference>